<evidence type="ECO:0000313" key="2">
    <source>
        <dbReference type="EMBL" id="QQZ49932.1"/>
    </source>
</evidence>
<organism evidence="2">
    <name type="scientific">Phenylobacterium glaciei</name>
    <dbReference type="NCBI Taxonomy" id="2803784"/>
    <lineage>
        <taxon>Bacteria</taxon>
        <taxon>Pseudomonadati</taxon>
        <taxon>Pseudomonadota</taxon>
        <taxon>Alphaproteobacteria</taxon>
        <taxon>Caulobacterales</taxon>
        <taxon>Caulobacteraceae</taxon>
        <taxon>Phenylobacterium</taxon>
    </lineage>
</organism>
<sequence>MATRTSSFHRHAIDHFEPQGTDDDPHAQRRMRGQLEQIDYTAFASNKEVIGAVLGFADSQKFQRMAVAAAMARAQWVKEALALSETISPSHEQISRLGRLRQAYEELAEAYEAMRRMVERGYLPYRAPAAGPSTAPGPRPR</sequence>
<protein>
    <submittedName>
        <fullName evidence="2">Uncharacterized protein</fullName>
    </submittedName>
</protein>
<evidence type="ECO:0000256" key="1">
    <source>
        <dbReference type="SAM" id="MobiDB-lite"/>
    </source>
</evidence>
<accession>A0A974P2U7</accession>
<gene>
    <name evidence="2" type="ORF">JKL49_25050</name>
</gene>
<dbReference type="AlphaFoldDB" id="A0A974P2U7"/>
<dbReference type="EMBL" id="CP068570">
    <property type="protein sequence ID" value="QQZ49932.1"/>
    <property type="molecule type" value="Genomic_DNA"/>
</dbReference>
<reference evidence="2" key="1">
    <citation type="submission" date="2021-01" db="EMBL/GenBank/DDBJ databases">
        <title>Genome sequence of Phenylobacterium sp. 20VBR1 isolated from a valley glaceir, Ny-Alesund, Svalbard.</title>
        <authorList>
            <person name="Thomas F.A."/>
            <person name="Krishnan K.P."/>
            <person name="Sinha R.K."/>
        </authorList>
    </citation>
    <scope>NUCLEOTIDE SEQUENCE</scope>
    <source>
        <strain evidence="2">20VBR1</strain>
    </source>
</reference>
<proteinExistence type="predicted"/>
<name>A0A974P2U7_9CAUL</name>
<feature type="compositionally biased region" description="Basic and acidic residues" evidence="1">
    <location>
        <begin position="11"/>
        <end position="27"/>
    </location>
</feature>
<feature type="region of interest" description="Disordered" evidence="1">
    <location>
        <begin position="1"/>
        <end position="30"/>
    </location>
</feature>